<evidence type="ECO:0000256" key="10">
    <source>
        <dbReference type="SAM" id="Phobius"/>
    </source>
</evidence>
<dbReference type="EC" id="3.2.1.78" evidence="4"/>
<dbReference type="GO" id="GO:0005576">
    <property type="term" value="C:extracellular region"/>
    <property type="evidence" value="ECO:0007669"/>
    <property type="project" value="UniProtKB-SubCell"/>
</dbReference>
<comment type="subcellular location">
    <subcellularLocation>
        <location evidence="2">Secreted</location>
    </subcellularLocation>
</comment>
<evidence type="ECO:0000256" key="3">
    <source>
        <dbReference type="ARBA" id="ARBA00005641"/>
    </source>
</evidence>
<keyword evidence="10" id="KW-0812">Transmembrane</keyword>
<accession>A0A2S5BB80</accession>
<dbReference type="EMBL" id="PJQD01000029">
    <property type="protein sequence ID" value="POY74024.1"/>
    <property type="molecule type" value="Genomic_DNA"/>
</dbReference>
<dbReference type="Pfam" id="PF26410">
    <property type="entry name" value="GH5_mannosidase"/>
    <property type="match status" value="1"/>
</dbReference>
<dbReference type="AlphaFoldDB" id="A0A2S5BB80"/>
<proteinExistence type="inferred from homology"/>
<gene>
    <name evidence="12" type="ORF">BMF94_2835</name>
</gene>
<dbReference type="STRING" id="741276.A0A2S5BB80"/>
<evidence type="ECO:0000256" key="2">
    <source>
        <dbReference type="ARBA" id="ARBA00004613"/>
    </source>
</evidence>
<feature type="domain" description="Glycoside hydrolase family 5" evidence="11">
    <location>
        <begin position="155"/>
        <end position="245"/>
    </location>
</feature>
<evidence type="ECO:0000259" key="11">
    <source>
        <dbReference type="Pfam" id="PF26410"/>
    </source>
</evidence>
<evidence type="ECO:0000313" key="12">
    <source>
        <dbReference type="EMBL" id="POY74024.1"/>
    </source>
</evidence>
<sequence>MQQLAGRSRFQLNTATQVPAASRNGGRVTRRGAELFLGKSTFHAVGLNAYWLGLDENVDPSPSFPAKARVLEAFAVAAAMGATMVRSQTLGISYGTSLSIENALNVFKPDGDPAWDALDFAVFAARSYGLKLILPLADHGIPTFLRWRNLSANDYSPFYDLSSQVYADFELYIRTLLNHTSPYTNLTLASDPTVLAFETGNELGGWTGSHYAPPVAWTRSIAQLLKQLSPDALVISGTYGVKQAELSIAEIDLVSDHFYPLSTRRLAHSAKAAATSRLDPKAFLVGEYDWTNKAYESWRFAWFILLLPVAIALVLLFITPSRWWPRTTTLRRLLTCGQRSRRRPAWARRVGELPSADGRTSPTVPLDSPNKDFSTLSDRLPILDPDSSYPPPRPDRQPGHGDSSSILDRPLTIKRWHLAPIPFLVFLPVLIPLLITYLPSAIGPFLSRLAVDQSPSDGSPRVAGDLWWSLFGRNDACTAYVQHNDGYTLHYPAFSNGSAISGAFTSDGSGARVLDLVRHAWGVRGETPFWLSDPSSSISWDTLPTVPCPQTPLRWPNGSAIQ</sequence>
<keyword evidence="10" id="KW-0472">Membrane</keyword>
<keyword evidence="10" id="KW-1133">Transmembrane helix</keyword>
<evidence type="ECO:0000256" key="6">
    <source>
        <dbReference type="ARBA" id="ARBA00022729"/>
    </source>
</evidence>
<dbReference type="InterPro" id="IPR017853">
    <property type="entry name" value="GH"/>
</dbReference>
<dbReference type="InterPro" id="IPR045053">
    <property type="entry name" value="MAN-like"/>
</dbReference>
<keyword evidence="8" id="KW-0326">Glycosidase</keyword>
<feature type="region of interest" description="Disordered" evidence="9">
    <location>
        <begin position="352"/>
        <end position="404"/>
    </location>
</feature>
<dbReference type="OrthoDB" id="406631at2759"/>
<feature type="transmembrane region" description="Helical" evidence="10">
    <location>
        <begin position="300"/>
        <end position="318"/>
    </location>
</feature>
<evidence type="ECO:0000256" key="5">
    <source>
        <dbReference type="ARBA" id="ARBA00022525"/>
    </source>
</evidence>
<dbReference type="Gene3D" id="3.20.20.80">
    <property type="entry name" value="Glycosidases"/>
    <property type="match status" value="1"/>
</dbReference>
<evidence type="ECO:0000256" key="8">
    <source>
        <dbReference type="ARBA" id="ARBA00023295"/>
    </source>
</evidence>
<comment type="catalytic activity">
    <reaction evidence="1">
        <text>Random hydrolysis of (1-&gt;4)-beta-D-mannosidic linkages in mannans, galactomannans and glucomannans.</text>
        <dbReference type="EC" id="3.2.1.78"/>
    </reaction>
</comment>
<dbReference type="InterPro" id="IPR001547">
    <property type="entry name" value="Glyco_hydro_5"/>
</dbReference>
<keyword evidence="7" id="KW-0378">Hydrolase</keyword>
<dbReference type="PANTHER" id="PTHR31451:SF39">
    <property type="entry name" value="MANNAN ENDO-1,4-BETA-MANNOSIDASE 1"/>
    <property type="match status" value="1"/>
</dbReference>
<evidence type="ECO:0000313" key="13">
    <source>
        <dbReference type="Proteomes" id="UP000237144"/>
    </source>
</evidence>
<dbReference type="SUPFAM" id="SSF51445">
    <property type="entry name" value="(Trans)glycosidases"/>
    <property type="match status" value="1"/>
</dbReference>
<evidence type="ECO:0000256" key="9">
    <source>
        <dbReference type="SAM" id="MobiDB-lite"/>
    </source>
</evidence>
<dbReference type="GO" id="GO:0016985">
    <property type="term" value="F:mannan endo-1,4-beta-mannosidase activity"/>
    <property type="evidence" value="ECO:0007669"/>
    <property type="project" value="UniProtKB-EC"/>
</dbReference>
<keyword evidence="6" id="KW-0732">Signal</keyword>
<evidence type="ECO:0000256" key="7">
    <source>
        <dbReference type="ARBA" id="ARBA00022801"/>
    </source>
</evidence>
<name>A0A2S5BB80_9BASI</name>
<keyword evidence="5" id="KW-0964">Secreted</keyword>
<comment type="caution">
    <text evidence="12">The sequence shown here is derived from an EMBL/GenBank/DDBJ whole genome shotgun (WGS) entry which is preliminary data.</text>
</comment>
<dbReference type="PANTHER" id="PTHR31451">
    <property type="match status" value="1"/>
</dbReference>
<comment type="similarity">
    <text evidence="3">Belongs to the glycosyl hydrolase 5 (cellulase A) family.</text>
</comment>
<evidence type="ECO:0000256" key="1">
    <source>
        <dbReference type="ARBA" id="ARBA00001678"/>
    </source>
</evidence>
<feature type="transmembrane region" description="Helical" evidence="10">
    <location>
        <begin position="418"/>
        <end position="438"/>
    </location>
</feature>
<dbReference type="Proteomes" id="UP000237144">
    <property type="component" value="Unassembled WGS sequence"/>
</dbReference>
<keyword evidence="13" id="KW-1185">Reference proteome</keyword>
<organism evidence="12 13">
    <name type="scientific">Rhodotorula taiwanensis</name>
    <dbReference type="NCBI Taxonomy" id="741276"/>
    <lineage>
        <taxon>Eukaryota</taxon>
        <taxon>Fungi</taxon>
        <taxon>Dikarya</taxon>
        <taxon>Basidiomycota</taxon>
        <taxon>Pucciniomycotina</taxon>
        <taxon>Microbotryomycetes</taxon>
        <taxon>Sporidiobolales</taxon>
        <taxon>Sporidiobolaceae</taxon>
        <taxon>Rhodotorula</taxon>
    </lineage>
</organism>
<reference evidence="12 13" key="1">
    <citation type="journal article" date="2018" name="Front. Microbiol.">
        <title>Prospects for Fungal Bioremediation of Acidic Radioactive Waste Sites: Characterization and Genome Sequence of Rhodotorula taiwanensis MD1149.</title>
        <authorList>
            <person name="Tkavc R."/>
            <person name="Matrosova V.Y."/>
            <person name="Grichenko O.E."/>
            <person name="Gostincar C."/>
            <person name="Volpe R.P."/>
            <person name="Klimenkova P."/>
            <person name="Gaidamakova E.K."/>
            <person name="Zhou C.E."/>
            <person name="Stewart B.J."/>
            <person name="Lyman M.G."/>
            <person name="Malfatti S.A."/>
            <person name="Rubinfeld B."/>
            <person name="Courtot M."/>
            <person name="Singh J."/>
            <person name="Dalgard C.L."/>
            <person name="Hamilton T."/>
            <person name="Frey K.G."/>
            <person name="Gunde-Cimerman N."/>
            <person name="Dugan L."/>
            <person name="Daly M.J."/>
        </authorList>
    </citation>
    <scope>NUCLEOTIDE SEQUENCE [LARGE SCALE GENOMIC DNA]</scope>
    <source>
        <strain evidence="12 13">MD1149</strain>
    </source>
</reference>
<evidence type="ECO:0000256" key="4">
    <source>
        <dbReference type="ARBA" id="ARBA00012706"/>
    </source>
</evidence>
<protein>
    <recommendedName>
        <fullName evidence="4">mannan endo-1,4-beta-mannosidase</fullName>
        <ecNumber evidence="4">3.2.1.78</ecNumber>
    </recommendedName>
</protein>